<proteinExistence type="predicted"/>
<gene>
    <name evidence="2" type="ORF">OKA104_LOCUS34214</name>
</gene>
<organism evidence="2 3">
    <name type="scientific">Adineta steineri</name>
    <dbReference type="NCBI Taxonomy" id="433720"/>
    <lineage>
        <taxon>Eukaryota</taxon>
        <taxon>Metazoa</taxon>
        <taxon>Spiralia</taxon>
        <taxon>Gnathifera</taxon>
        <taxon>Rotifera</taxon>
        <taxon>Eurotatoria</taxon>
        <taxon>Bdelloidea</taxon>
        <taxon>Adinetida</taxon>
        <taxon>Adinetidae</taxon>
        <taxon>Adineta</taxon>
    </lineage>
</organism>
<accession>A0A819T934</accession>
<feature type="region of interest" description="Disordered" evidence="1">
    <location>
        <begin position="1"/>
        <end position="32"/>
    </location>
</feature>
<evidence type="ECO:0000313" key="3">
    <source>
        <dbReference type="Proteomes" id="UP000663881"/>
    </source>
</evidence>
<comment type="caution">
    <text evidence="2">The sequence shown here is derived from an EMBL/GenBank/DDBJ whole genome shotgun (WGS) entry which is preliminary data.</text>
</comment>
<dbReference type="AlphaFoldDB" id="A0A819T934"/>
<sequence length="51" mass="5699">MSVIKSSRPVPQANVLDKPIPQNPKYKNIQSTIDTGDSITKFLKRSEELKG</sequence>
<evidence type="ECO:0000313" key="2">
    <source>
        <dbReference type="EMBL" id="CAF4075049.1"/>
    </source>
</evidence>
<dbReference type="EMBL" id="CAJOAY010004573">
    <property type="protein sequence ID" value="CAF4075049.1"/>
    <property type="molecule type" value="Genomic_DNA"/>
</dbReference>
<name>A0A819T934_9BILA</name>
<feature type="non-terminal residue" evidence="2">
    <location>
        <position position="1"/>
    </location>
</feature>
<protein>
    <submittedName>
        <fullName evidence="2">Uncharacterized protein</fullName>
    </submittedName>
</protein>
<dbReference type="Proteomes" id="UP000663881">
    <property type="component" value="Unassembled WGS sequence"/>
</dbReference>
<reference evidence="2" key="1">
    <citation type="submission" date="2021-02" db="EMBL/GenBank/DDBJ databases">
        <authorList>
            <person name="Nowell W R."/>
        </authorList>
    </citation>
    <scope>NUCLEOTIDE SEQUENCE</scope>
</reference>
<evidence type="ECO:0000256" key="1">
    <source>
        <dbReference type="SAM" id="MobiDB-lite"/>
    </source>
</evidence>